<evidence type="ECO:0000313" key="2">
    <source>
        <dbReference type="Proteomes" id="UP000027601"/>
    </source>
</evidence>
<keyword evidence="2" id="KW-1185">Reference proteome</keyword>
<name>A0A069D6U6_9BACE</name>
<dbReference type="Proteomes" id="UP000027601">
    <property type="component" value="Unassembled WGS sequence"/>
</dbReference>
<accession>A0A069D6U6</accession>
<dbReference type="AlphaFoldDB" id="A0A069D6U6"/>
<dbReference type="InterPro" id="IPR046693">
    <property type="entry name" value="DUF6563"/>
</dbReference>
<dbReference type="Pfam" id="PF20201">
    <property type="entry name" value="DUF6563"/>
    <property type="match status" value="1"/>
</dbReference>
<evidence type="ECO:0000313" key="1">
    <source>
        <dbReference type="EMBL" id="GAK38041.1"/>
    </source>
</evidence>
<dbReference type="STRING" id="1121097.GCA_000428125_02614"/>
<protein>
    <submittedName>
        <fullName evidence="1">Uncharacterized protein</fullName>
    </submittedName>
</protein>
<dbReference type="EMBL" id="BAJS01000036">
    <property type="protein sequence ID" value="GAK38041.1"/>
    <property type="molecule type" value="Genomic_DNA"/>
</dbReference>
<dbReference type="eggNOG" id="ENOG502ZN0W">
    <property type="taxonomic scope" value="Bacteria"/>
</dbReference>
<proteinExistence type="predicted"/>
<reference evidence="1 2" key="1">
    <citation type="journal article" date="2015" name="Microbes Environ.">
        <title>Distribution and evolution of nitrogen fixation genes in the phylum bacteroidetes.</title>
        <authorList>
            <person name="Inoue J."/>
            <person name="Oshima K."/>
            <person name="Suda W."/>
            <person name="Sakamoto M."/>
            <person name="Iino T."/>
            <person name="Noda S."/>
            <person name="Hongoh Y."/>
            <person name="Hattori M."/>
            <person name="Ohkuma M."/>
        </authorList>
    </citation>
    <scope>NUCLEOTIDE SEQUENCE [LARGE SCALE GENOMIC DNA]</scope>
    <source>
        <strain evidence="1 2">JCM 15093</strain>
    </source>
</reference>
<sequence length="210" mass="23727">MSMKRVLILLGFALFSVLMFAQNKFYLSVKDIYIHRGDSLSKVVLEKRTKNQLMLTPGGDYKISASSPSTCKRIKGRYFAIEIDGNLYLNCRKLRFNRFRFGTCYAPAMWVKDKIYFSALPIGSAAASITSATNYNMGDVGRAIASSSLLTERVYYFIDPITYKVEFVSRDVMSELLIDQPDLRAEYLSSHSELANVTGKYLKILAGVDQ</sequence>
<gene>
    <name evidence="1" type="ORF">JCM15093_3336</name>
</gene>
<comment type="caution">
    <text evidence="1">The sequence shown here is derived from an EMBL/GenBank/DDBJ whole genome shotgun (WGS) entry which is preliminary data.</text>
</comment>
<organism evidence="1 2">
    <name type="scientific">Bacteroides graminisolvens DSM 19988 = JCM 15093</name>
    <dbReference type="NCBI Taxonomy" id="1121097"/>
    <lineage>
        <taxon>Bacteria</taxon>
        <taxon>Pseudomonadati</taxon>
        <taxon>Bacteroidota</taxon>
        <taxon>Bacteroidia</taxon>
        <taxon>Bacteroidales</taxon>
        <taxon>Bacteroidaceae</taxon>
        <taxon>Bacteroides</taxon>
    </lineage>
</organism>